<evidence type="ECO:0000313" key="2">
    <source>
        <dbReference type="Proteomes" id="UP000018877"/>
    </source>
</evidence>
<evidence type="ECO:0000313" key="1">
    <source>
        <dbReference type="EMBL" id="ETI67278.1"/>
    </source>
</evidence>
<dbReference type="AlphaFoldDB" id="A0AB94IJR2"/>
<keyword evidence="2" id="KW-1185">Reference proteome</keyword>
<proteinExistence type="predicted"/>
<reference evidence="1 2" key="1">
    <citation type="journal article" date="2014" name="Environ. Microbiol.">
        <title>The nitrate-ammonifying and nosZ-carrying bacterium Bacillus vireti is a potent source and sink for nitric and nitrous oxide under high nitrate conditions.</title>
        <authorList>
            <person name="Mania D."/>
            <person name="Heylen K."/>
            <person name="van Spanning R.J."/>
            <person name="Frostegard A."/>
        </authorList>
    </citation>
    <scope>NUCLEOTIDE SEQUENCE [LARGE SCALE GENOMIC DNA]</scope>
    <source>
        <strain evidence="1 2">LMG 21834</strain>
    </source>
</reference>
<accession>A0AB94IJR2</accession>
<dbReference type="EMBL" id="ALAN01000100">
    <property type="protein sequence ID" value="ETI67278.1"/>
    <property type="molecule type" value="Genomic_DNA"/>
</dbReference>
<dbReference type="Proteomes" id="UP000018877">
    <property type="component" value="Unassembled WGS sequence"/>
</dbReference>
<comment type="caution">
    <text evidence="1">The sequence shown here is derived from an EMBL/GenBank/DDBJ whole genome shotgun (WGS) entry which is preliminary data.</text>
</comment>
<name>A0AB94IJR2_9BACI</name>
<organism evidence="1 2">
    <name type="scientific">Neobacillus vireti LMG 21834</name>
    <dbReference type="NCBI Taxonomy" id="1131730"/>
    <lineage>
        <taxon>Bacteria</taxon>
        <taxon>Bacillati</taxon>
        <taxon>Bacillota</taxon>
        <taxon>Bacilli</taxon>
        <taxon>Bacillales</taxon>
        <taxon>Bacillaceae</taxon>
        <taxon>Neobacillus</taxon>
    </lineage>
</organism>
<gene>
    <name evidence="1" type="ORF">BAVI_18262</name>
</gene>
<protein>
    <submittedName>
        <fullName evidence="1">Uncharacterized protein</fullName>
    </submittedName>
</protein>
<sequence>MRTETLSLLNINQNRSLRRTIELTEVNFENSQIQPLHILINTTIKVRVNMHINKQKKITLFFLSI</sequence>